<feature type="compositionally biased region" description="Pro residues" evidence="1">
    <location>
        <begin position="373"/>
        <end position="382"/>
    </location>
</feature>
<organism evidence="2 3">
    <name type="scientific">Polyrhizophydium stewartii</name>
    <dbReference type="NCBI Taxonomy" id="2732419"/>
    <lineage>
        <taxon>Eukaryota</taxon>
        <taxon>Fungi</taxon>
        <taxon>Fungi incertae sedis</taxon>
        <taxon>Chytridiomycota</taxon>
        <taxon>Chytridiomycota incertae sedis</taxon>
        <taxon>Chytridiomycetes</taxon>
        <taxon>Rhizophydiales</taxon>
        <taxon>Rhizophydiales incertae sedis</taxon>
        <taxon>Polyrhizophydium</taxon>
    </lineage>
</organism>
<feature type="compositionally biased region" description="Low complexity" evidence="1">
    <location>
        <begin position="383"/>
        <end position="398"/>
    </location>
</feature>
<feature type="compositionally biased region" description="Low complexity" evidence="1">
    <location>
        <begin position="36"/>
        <end position="51"/>
    </location>
</feature>
<dbReference type="PANTHER" id="PTHR24216">
    <property type="entry name" value="PAXILLIN-RELATED"/>
    <property type="match status" value="1"/>
</dbReference>
<feature type="region of interest" description="Disordered" evidence="1">
    <location>
        <begin position="1"/>
        <end position="508"/>
    </location>
</feature>
<feature type="compositionally biased region" description="Basic and acidic residues" evidence="1">
    <location>
        <begin position="482"/>
        <end position="491"/>
    </location>
</feature>
<feature type="compositionally biased region" description="Pro residues" evidence="1">
    <location>
        <begin position="211"/>
        <end position="220"/>
    </location>
</feature>
<feature type="compositionally biased region" description="Low complexity" evidence="1">
    <location>
        <begin position="1"/>
        <end position="16"/>
    </location>
</feature>
<feature type="compositionally biased region" description="Low complexity" evidence="1">
    <location>
        <begin position="82"/>
        <end position="118"/>
    </location>
</feature>
<feature type="compositionally biased region" description="Acidic residues" evidence="1">
    <location>
        <begin position="1158"/>
        <end position="1168"/>
    </location>
</feature>
<feature type="compositionally biased region" description="Basic and acidic residues" evidence="1">
    <location>
        <begin position="920"/>
        <end position="931"/>
    </location>
</feature>
<protein>
    <submittedName>
        <fullName evidence="2">Uncharacterized protein</fullName>
    </submittedName>
</protein>
<keyword evidence="3" id="KW-1185">Reference proteome</keyword>
<dbReference type="EMBL" id="JADGIZ020000041">
    <property type="protein sequence ID" value="KAL2913775.1"/>
    <property type="molecule type" value="Genomic_DNA"/>
</dbReference>
<feature type="compositionally biased region" description="Pro residues" evidence="1">
    <location>
        <begin position="290"/>
        <end position="302"/>
    </location>
</feature>
<feature type="region of interest" description="Disordered" evidence="1">
    <location>
        <begin position="1137"/>
        <end position="1188"/>
    </location>
</feature>
<feature type="compositionally biased region" description="Low complexity" evidence="1">
    <location>
        <begin position="221"/>
        <end position="236"/>
    </location>
</feature>
<feature type="compositionally biased region" description="Low complexity" evidence="1">
    <location>
        <begin position="189"/>
        <end position="210"/>
    </location>
</feature>
<evidence type="ECO:0000256" key="1">
    <source>
        <dbReference type="SAM" id="MobiDB-lite"/>
    </source>
</evidence>
<evidence type="ECO:0000313" key="3">
    <source>
        <dbReference type="Proteomes" id="UP001527925"/>
    </source>
</evidence>
<feature type="compositionally biased region" description="Basic and acidic residues" evidence="1">
    <location>
        <begin position="1169"/>
        <end position="1179"/>
    </location>
</feature>
<name>A0ABR4N2Q4_9FUNG</name>
<feature type="compositionally biased region" description="Polar residues" evidence="1">
    <location>
        <begin position="127"/>
        <end position="136"/>
    </location>
</feature>
<evidence type="ECO:0000313" key="2">
    <source>
        <dbReference type="EMBL" id="KAL2913775.1"/>
    </source>
</evidence>
<feature type="region of interest" description="Disordered" evidence="1">
    <location>
        <begin position="870"/>
        <end position="944"/>
    </location>
</feature>
<feature type="compositionally biased region" description="Low complexity" evidence="1">
    <location>
        <begin position="153"/>
        <end position="182"/>
    </location>
</feature>
<comment type="caution">
    <text evidence="2">The sequence shown here is derived from an EMBL/GenBank/DDBJ whole genome shotgun (WGS) entry which is preliminary data.</text>
</comment>
<accession>A0ABR4N2Q4</accession>
<feature type="compositionally biased region" description="Low complexity" evidence="1">
    <location>
        <begin position="870"/>
        <end position="887"/>
    </location>
</feature>
<feature type="compositionally biased region" description="Low complexity" evidence="1">
    <location>
        <begin position="303"/>
        <end position="318"/>
    </location>
</feature>
<gene>
    <name evidence="2" type="ORF">HK105_206654</name>
</gene>
<dbReference type="PANTHER" id="PTHR24216:SF65">
    <property type="entry name" value="PAXILLIN-LIKE PROTEIN 1"/>
    <property type="match status" value="1"/>
</dbReference>
<feature type="compositionally biased region" description="Basic and acidic residues" evidence="1">
    <location>
        <begin position="1137"/>
        <end position="1157"/>
    </location>
</feature>
<proteinExistence type="predicted"/>
<feature type="compositionally biased region" description="Polar residues" evidence="1">
    <location>
        <begin position="492"/>
        <end position="504"/>
    </location>
</feature>
<sequence>MPTSTRPRAAAASTTTQGHAEKAASKRKRTTVAHDQAAPQTAQAAGAAQPANTRKRAAPAHDQAAAPKRQMTATAPQPVALAPARAMRGRSAAAAPPVEAPAAKKPAAARRAPLALVANKRPEDSRGSNLASTRPGNETLAPSPVAPPPAAPPTAVAAEPVAQTQAPERLAQVTSPLALPAAATPPLPQAQSPEVLPTASPAATTTALPQPLAPMAPPTAMPAADLETLPPASLPLAPLPEAPVEDPKALAQAPTSEPPRQEPPPPTPPTSSSVMVPPPSPAAPAATPEAPQPPAPMAPPTAMPAADLETLPPASLPLAPLPEVPVEDPKALAQAPTSEPPRQEPPPPTPPTSSSVMVPPPSPPETTTALPQPLAPMAPPTAMPATDLETLPPASLPLAPLPEAPVEDPKALAQAPTSEPPRQEPPPPTPPTSSSVMVPPPSPAAASEASQPKLPLQDMSPTDPGGPSTISRNTGIPASPRLIEKRQRDDTPNNNADPASSSATDGEPAISEVLSWTTIRHNFVLRPDPDLIRRVAVIESKRRRVCCQPDTGVEFEDDPPVQSTEEDNGIRTLAPGQDIRYEGFTQYCELGIFVRIVYPEQPTLSRITSFKETQPNLQVFENALGYPLVQVHDLSPTEFRDYERRLLIVLEALFEVMFNRFEITPNSFNDCYARRFFNFFFRTKSAIIPETITVGQALAFAVMAGFFRRDFARLFAVIHLPELRDGDGNQAFQQGSVLDVLYNGYVKILGALGQRTPKRSEFLEVAQVMDMHMPLIKHYFMQWEDQDSFAQAWTMPTRDHPSLGETRLNQVCQKGPGVKCTCLPATEYETPGNIMRLRWIPGQMQDYASIFQEAKCCDDLARRKARAAARAASNASNGAGTASAAPSEEGPTDMNVDSPGSGETQAGGEPNSQPGYDPMDIDKPEENRDRFINPTSATPEGSRRSVFEILQVTDAERLQERRRHIRLVQHMKMQDVNCLPCEHFTEVCGFATDFAVKILVNCGFKLRSIRLCKALTYLETLLRAEYTDDVTLRDVLYIFLLDTLGLDSCICENIRVDFPKDVNRNIHLEFLSTITDPHRRAHAIRAVVDGHDFSRSQWQKLRLTTSVFSNEMANVEKRSALHTSVCEYKACPHTVDEASAERSDNDDHDDHDNHDDHDDHDDNDDNDNHDDNENDHGDGRSTAQADFG</sequence>
<reference evidence="2 3" key="1">
    <citation type="submission" date="2023-09" db="EMBL/GenBank/DDBJ databases">
        <title>Pangenome analysis of Batrachochytrium dendrobatidis and related Chytrids.</title>
        <authorList>
            <person name="Yacoub M.N."/>
            <person name="Stajich J.E."/>
            <person name="James T.Y."/>
        </authorList>
    </citation>
    <scope>NUCLEOTIDE SEQUENCE [LARGE SCALE GENOMIC DNA]</scope>
    <source>
        <strain evidence="2 3">JEL0888</strain>
    </source>
</reference>
<dbReference type="Proteomes" id="UP001527925">
    <property type="component" value="Unassembled WGS sequence"/>
</dbReference>